<protein>
    <submittedName>
        <fullName evidence="2">Uncharacterized protein</fullName>
    </submittedName>
</protein>
<comment type="caution">
    <text evidence="2">The sequence shown here is derived from an EMBL/GenBank/DDBJ whole genome shotgun (WGS) entry which is preliminary data.</text>
</comment>
<proteinExistence type="predicted"/>
<keyword evidence="3" id="KW-1185">Reference proteome</keyword>
<organism evidence="2 3">
    <name type="scientific">Popillia japonica</name>
    <name type="common">Japanese beetle</name>
    <dbReference type="NCBI Taxonomy" id="7064"/>
    <lineage>
        <taxon>Eukaryota</taxon>
        <taxon>Metazoa</taxon>
        <taxon>Ecdysozoa</taxon>
        <taxon>Arthropoda</taxon>
        <taxon>Hexapoda</taxon>
        <taxon>Insecta</taxon>
        <taxon>Pterygota</taxon>
        <taxon>Neoptera</taxon>
        <taxon>Endopterygota</taxon>
        <taxon>Coleoptera</taxon>
        <taxon>Polyphaga</taxon>
        <taxon>Scarabaeiformia</taxon>
        <taxon>Scarabaeidae</taxon>
        <taxon>Rutelinae</taxon>
        <taxon>Popillia</taxon>
    </lineage>
</organism>
<name>A0AAW1KSR4_POPJA</name>
<evidence type="ECO:0000313" key="2">
    <source>
        <dbReference type="EMBL" id="KAK9722670.1"/>
    </source>
</evidence>
<feature type="compositionally biased region" description="Pro residues" evidence="1">
    <location>
        <begin position="179"/>
        <end position="188"/>
    </location>
</feature>
<evidence type="ECO:0000256" key="1">
    <source>
        <dbReference type="SAM" id="MobiDB-lite"/>
    </source>
</evidence>
<dbReference type="EMBL" id="JASPKY010000186">
    <property type="protein sequence ID" value="KAK9722670.1"/>
    <property type="molecule type" value="Genomic_DNA"/>
</dbReference>
<dbReference type="AlphaFoldDB" id="A0AAW1KSR4"/>
<accession>A0AAW1KSR4</accession>
<sequence length="188" mass="21545">MEMEQRYEEARRTGDKKLTGKITERTKCIDRASKTDKKMEKIINNKQESYNKAARTEKMVKDLAMGKGKDNGNQKQTQNRKTPELMEINSRNDKTNKVTKKKTQNRKTPELMEINSRNDKTNKVTKKKHKKENTWAIGTWNLRTMLAVDIATSIRGTSSARNEASSACPRRSFANAANTPPPVDRNID</sequence>
<gene>
    <name evidence="2" type="ORF">QE152_g19593</name>
</gene>
<feature type="region of interest" description="Disordered" evidence="1">
    <location>
        <begin position="159"/>
        <end position="188"/>
    </location>
</feature>
<reference evidence="2 3" key="1">
    <citation type="journal article" date="2024" name="BMC Genomics">
        <title>De novo assembly and annotation of Popillia japonica's genome with initial clues to its potential as an invasive pest.</title>
        <authorList>
            <person name="Cucini C."/>
            <person name="Boschi S."/>
            <person name="Funari R."/>
            <person name="Cardaioli E."/>
            <person name="Iannotti N."/>
            <person name="Marturano G."/>
            <person name="Paoli F."/>
            <person name="Bruttini M."/>
            <person name="Carapelli A."/>
            <person name="Frati F."/>
            <person name="Nardi F."/>
        </authorList>
    </citation>
    <scope>NUCLEOTIDE SEQUENCE [LARGE SCALE GENOMIC DNA]</scope>
    <source>
        <strain evidence="2">DMR45628</strain>
    </source>
</reference>
<feature type="region of interest" description="Disordered" evidence="1">
    <location>
        <begin position="63"/>
        <end position="108"/>
    </location>
</feature>
<evidence type="ECO:0000313" key="3">
    <source>
        <dbReference type="Proteomes" id="UP001458880"/>
    </source>
</evidence>
<dbReference type="Proteomes" id="UP001458880">
    <property type="component" value="Unassembled WGS sequence"/>
</dbReference>